<feature type="region of interest" description="Disordered" evidence="1">
    <location>
        <begin position="438"/>
        <end position="469"/>
    </location>
</feature>
<dbReference type="OrthoDB" id="5325112at2759"/>
<name>A0A4P9XBQ9_9FUNG</name>
<dbReference type="STRING" id="1555241.A0A4P9XBQ9"/>
<feature type="region of interest" description="Disordered" evidence="1">
    <location>
        <begin position="372"/>
        <end position="404"/>
    </location>
</feature>
<feature type="compositionally biased region" description="Acidic residues" evidence="1">
    <location>
        <begin position="696"/>
        <end position="712"/>
    </location>
</feature>
<dbReference type="EMBL" id="ML014134">
    <property type="protein sequence ID" value="RKP02836.1"/>
    <property type="molecule type" value="Genomic_DNA"/>
</dbReference>
<feature type="region of interest" description="Disordered" evidence="1">
    <location>
        <begin position="41"/>
        <end position="75"/>
    </location>
</feature>
<dbReference type="GO" id="GO:0006914">
    <property type="term" value="P:autophagy"/>
    <property type="evidence" value="ECO:0007669"/>
    <property type="project" value="TreeGrafter"/>
</dbReference>
<dbReference type="PANTHER" id="PTHR12894:SF27">
    <property type="entry name" value="TRANSFORMING GROWTH FACTOR-BETA RECEPTOR-ASSOCIATED PROTEIN 1"/>
    <property type="match status" value="1"/>
</dbReference>
<feature type="compositionally biased region" description="Polar residues" evidence="1">
    <location>
        <begin position="449"/>
        <end position="465"/>
    </location>
</feature>
<dbReference type="GO" id="GO:0005737">
    <property type="term" value="C:cytoplasm"/>
    <property type="evidence" value="ECO:0007669"/>
    <property type="project" value="TreeGrafter"/>
</dbReference>
<evidence type="ECO:0000256" key="1">
    <source>
        <dbReference type="SAM" id="MobiDB-lite"/>
    </source>
</evidence>
<dbReference type="InterPro" id="IPR032914">
    <property type="entry name" value="Vam6/VPS39/TRAP1"/>
</dbReference>
<dbReference type="Proteomes" id="UP000274922">
    <property type="component" value="Unassembled WGS sequence"/>
</dbReference>
<feature type="compositionally biased region" description="Low complexity" evidence="1">
    <location>
        <begin position="381"/>
        <end position="392"/>
    </location>
</feature>
<reference evidence="3" key="1">
    <citation type="journal article" date="2018" name="Nat. Microbiol.">
        <title>Leveraging single-cell genomics to expand the fungal tree of life.</title>
        <authorList>
            <person name="Ahrendt S.R."/>
            <person name="Quandt C.A."/>
            <person name="Ciobanu D."/>
            <person name="Clum A."/>
            <person name="Salamov A."/>
            <person name="Andreopoulos B."/>
            <person name="Cheng J.F."/>
            <person name="Woyke T."/>
            <person name="Pelin A."/>
            <person name="Henrissat B."/>
            <person name="Reynolds N.K."/>
            <person name="Benny G.L."/>
            <person name="Smith M.E."/>
            <person name="James T.Y."/>
            <person name="Grigoriev I.V."/>
        </authorList>
    </citation>
    <scope>NUCLEOTIDE SEQUENCE [LARGE SCALE GENOMIC DNA]</scope>
    <source>
        <strain evidence="3">ATCC 52028</strain>
    </source>
</reference>
<feature type="compositionally biased region" description="Low complexity" evidence="1">
    <location>
        <begin position="1177"/>
        <end position="1186"/>
    </location>
</feature>
<accession>A0A4P9XBQ9</accession>
<protein>
    <submittedName>
        <fullName evidence="2">Uncharacterized protein</fullName>
    </submittedName>
</protein>
<dbReference type="GO" id="GO:0034058">
    <property type="term" value="P:endosomal vesicle fusion"/>
    <property type="evidence" value="ECO:0007669"/>
    <property type="project" value="TreeGrafter"/>
</dbReference>
<evidence type="ECO:0000313" key="2">
    <source>
        <dbReference type="EMBL" id="RKP02836.1"/>
    </source>
</evidence>
<dbReference type="GO" id="GO:0016020">
    <property type="term" value="C:membrane"/>
    <property type="evidence" value="ECO:0007669"/>
    <property type="project" value="TreeGrafter"/>
</dbReference>
<dbReference type="PANTHER" id="PTHR12894">
    <property type="entry name" value="CNH DOMAIN CONTAINING"/>
    <property type="match status" value="1"/>
</dbReference>
<evidence type="ECO:0000313" key="3">
    <source>
        <dbReference type="Proteomes" id="UP000274922"/>
    </source>
</evidence>
<feature type="region of interest" description="Disordered" evidence="1">
    <location>
        <begin position="991"/>
        <end position="1010"/>
    </location>
</feature>
<organism evidence="2 3">
    <name type="scientific">Caulochytrium protostelioides</name>
    <dbReference type="NCBI Taxonomy" id="1555241"/>
    <lineage>
        <taxon>Eukaryota</taxon>
        <taxon>Fungi</taxon>
        <taxon>Fungi incertae sedis</taxon>
        <taxon>Chytridiomycota</taxon>
        <taxon>Chytridiomycota incertae sedis</taxon>
        <taxon>Chytridiomycetes</taxon>
        <taxon>Caulochytriales</taxon>
        <taxon>Caulochytriaceae</taxon>
        <taxon>Caulochytrium</taxon>
    </lineage>
</organism>
<feature type="compositionally biased region" description="Basic and acidic residues" evidence="1">
    <location>
        <begin position="683"/>
        <end position="695"/>
    </location>
</feature>
<gene>
    <name evidence="2" type="ORF">CXG81DRAFT_24535</name>
</gene>
<feature type="region of interest" description="Disordered" evidence="1">
    <location>
        <begin position="677"/>
        <end position="726"/>
    </location>
</feature>
<proteinExistence type="predicted"/>
<keyword evidence="3" id="KW-1185">Reference proteome</keyword>
<feature type="region of interest" description="Disordered" evidence="1">
    <location>
        <begin position="1155"/>
        <end position="1186"/>
    </location>
</feature>
<sequence>MAYPVFATTPLAQGLPVQITAGRIDGNRLWLGTQTGDLLGYDQRSLPSSDAAHAPGLDGPDPGAEHGAESSEAAQDDAPVLVHTHSRLVPGPIAGIFPFPQAGALVLHSETTLHVIRLSDFTRDKALASDVVLVAPWTPAAPPCTHPGWAPPSPRLACITRHHRLLVLDLKPTISATSNTTAAAAAAATADAPHDAVAASLSRTPTHRMTWTTDMPLPTKQMPHRLTWMDAQTLALSSGSLGHRRLTVHRIDLHRWAADARAESAAAVMWQTTQRLETLTSSFTASKALDAAAAAAGLFGYAPSPTKVEQPVLLTPLTLAVGAGHAAAPTTVHELASSAQTLDLGLQYGLPTSAPLVKLLITHGTTSLLVDAKGQPSPMRGLADLDAGGDALSQADPGDALDHARGVAPTTFTWPEAPSAVAFWHPVYAVALLPPPPPKPPSGSAGPPTNNNSGKAASRSRTGTASGPAPEATVAVMSLRSGQIVQRFPIEASYGHVVAWEASTPSAMLLPANALADDAAAPHLSTRDASSPHSSHLHQNAPELELLHVIASRGVARLWHLAFDDQMDELLHAHRFDDARGLVRDMPFDRIEAYQANIFRITLLEAHWQITEAPGPGNGWQRGLVMSQQSRVPVAKTLSWFRPYFATIRLFERPLAAMLSAAAVALGLDQGWTLDDGASSDGARSDTESGAHVHEDDDDDHDHEDNDNDNEEGTLRPDSIKATPYTNCEGQSMHIRSIETPHDADVAYATLLDYLAHETAVAHRLVQQRRQQLTASMHGPDGVRPDDMHPHSGIQDDNVLQQLETLVQLLETLQVEVLARSRPNALPAFLMTACHIHVDVVLSILDHLIPVTAPQPSPEEEDIEDPVDRLTLRIAVLERGHRPLDALRELTAAVAQHATGPSPRTRQRLAIRLCEALQHVDAAAHPPTFAAAVLGVLRHCGPQAAVQALVARSSPLTASQMRALLAVDEIRATFPMFCFALAVQMRKVVRQAQAPRSPPRHDGDASDSGDAAMDALCAQTVLDLLLSASEDVHPSASEDHGASMPARAAFLAAHRADLESALLAMLTTSATLPDADLLEQLPPLDARPPLDGLSKDAAQQAMADRSERLLLPIRARLLQRLGRHEDVVATYAIEMNDLLAAEAYCLRYRQTQQQQVAQQTRPSTPTATGTPLDRSESSSLTPSTSTGQSDLFVVLLDLLMDSHPPASQATVLGFLTRCHAALPLTQILAKLPGHWSLQSMATGHGAEAPLSSSPTPSLADFLQTALQQRFVTMRTMQLSSQVLQATATQRRMAWVEARQACSVVDALRVCQGCFRRIGGASVVVRDPQGGLYHAYCSAPGEADLLADDAMASSPRLNAYQGMMAI</sequence>